<accession>A0ABS4BSD8</accession>
<gene>
    <name evidence="2" type="ORF">J8H85_06585</name>
</gene>
<proteinExistence type="predicted"/>
<evidence type="ECO:0000313" key="2">
    <source>
        <dbReference type="EMBL" id="MBP0903489.1"/>
    </source>
</evidence>
<feature type="chain" id="PRO_5047290496" evidence="1">
    <location>
        <begin position="20"/>
        <end position="257"/>
    </location>
</feature>
<keyword evidence="1" id="KW-0732">Signal</keyword>
<feature type="signal peptide" evidence="1">
    <location>
        <begin position="1"/>
        <end position="19"/>
    </location>
</feature>
<evidence type="ECO:0000313" key="3">
    <source>
        <dbReference type="Proteomes" id="UP000670776"/>
    </source>
</evidence>
<name>A0ABS4BSD8_9FLAO</name>
<organism evidence="2 3">
    <name type="scientific">Mariniflexile gromovii</name>
    <dbReference type="NCBI Taxonomy" id="362523"/>
    <lineage>
        <taxon>Bacteria</taxon>
        <taxon>Pseudomonadati</taxon>
        <taxon>Bacteroidota</taxon>
        <taxon>Flavobacteriia</taxon>
        <taxon>Flavobacteriales</taxon>
        <taxon>Flavobacteriaceae</taxon>
        <taxon>Mariniflexile</taxon>
    </lineage>
</organism>
<dbReference type="Proteomes" id="UP000670776">
    <property type="component" value="Unassembled WGS sequence"/>
</dbReference>
<protein>
    <submittedName>
        <fullName evidence="2">Uncharacterized protein</fullName>
    </submittedName>
</protein>
<evidence type="ECO:0000256" key="1">
    <source>
        <dbReference type="SAM" id="SignalP"/>
    </source>
</evidence>
<keyword evidence="3" id="KW-1185">Reference proteome</keyword>
<reference evidence="2 3" key="1">
    <citation type="submission" date="2021-04" db="EMBL/GenBank/DDBJ databases">
        <title>Mariniflexile gromovii gen. nov., sp. nov., a gliding bacterium isolated from the sea urchin Strongylocentrotus intermedius.</title>
        <authorList>
            <person name="Ko S."/>
            <person name="Le V."/>
            <person name="Ahn C.-Y."/>
            <person name="Oh H.-M."/>
        </authorList>
    </citation>
    <scope>NUCLEOTIDE SEQUENCE [LARGE SCALE GENOMIC DNA]</scope>
    <source>
        <strain evidence="2 3">KCTC 12570</strain>
    </source>
</reference>
<dbReference type="EMBL" id="JAGJCB010000004">
    <property type="protein sequence ID" value="MBP0903489.1"/>
    <property type="molecule type" value="Genomic_DNA"/>
</dbReference>
<dbReference type="RefSeq" id="WP_209653791.1">
    <property type="nucleotide sequence ID" value="NZ_JAGJCB010000004.1"/>
</dbReference>
<sequence>MKKNFTILMAIITVSSVFAQLGTAPQTISYQAVIRNGLNTLVQNSQVGVKISILQGNVNGSAVYVETHTSQTNQNGLLDLQIGGGKAVSGVFTNGIYWGQSYFLKTEIDPLGSTDYTITSTAEMLSVPVSNYAHVSGTLHGESWKFVGAYKEVNPTYPNGSIEGYCFITYLGVDKVLWTFRYAGFDRNDDGYFDWDEVEPEHSYYGTVLGNVVTFPSQQVYGEEFTEEIIGILNGDTLTISTPVYPEDGVTVLIKQL</sequence>
<comment type="caution">
    <text evidence="2">The sequence shown here is derived from an EMBL/GenBank/DDBJ whole genome shotgun (WGS) entry which is preliminary data.</text>
</comment>